<dbReference type="PANTHER" id="PTHR33594:SF1">
    <property type="entry name" value="HD_PDEASE DOMAIN-CONTAINING PROTEIN"/>
    <property type="match status" value="1"/>
</dbReference>
<name>M0MIX9_9EURY</name>
<keyword evidence="2" id="KW-1185">Reference proteome</keyword>
<dbReference type="InParanoid" id="M0MIX9"/>
<dbReference type="PANTHER" id="PTHR33594">
    <property type="entry name" value="SUPERFAMILY HYDROLASE, PUTATIVE (AFU_ORTHOLOGUE AFUA_1G03035)-RELATED"/>
    <property type="match status" value="1"/>
</dbReference>
<dbReference type="Gene3D" id="1.10.3210.50">
    <property type="match status" value="1"/>
</dbReference>
<dbReference type="STRING" id="1227455.C449_08504"/>
<gene>
    <name evidence="1" type="ORF">C449_08504</name>
</gene>
<dbReference type="EMBL" id="AOMD01000021">
    <property type="protein sequence ID" value="EMA44684.1"/>
    <property type="molecule type" value="Genomic_DNA"/>
</dbReference>
<proteinExistence type="predicted"/>
<evidence type="ECO:0000313" key="1">
    <source>
        <dbReference type="EMBL" id="EMA44684.1"/>
    </source>
</evidence>
<sequence>MREDQGQIDDHAIWGAKEADTILSDVGLEQTKIEQVNHCIRVHRYSNDIEPKTVEAKLLCDADNLDALEAVGIARCFSFGGEHGQALYDPELPIESDKTVAGQTQLNHFHKKILSLPDRMYTEPGHRIAESRMSVVKEFIERFKLEAAGEV</sequence>
<dbReference type="Proteomes" id="UP000011669">
    <property type="component" value="Unassembled WGS sequence"/>
</dbReference>
<dbReference type="AlphaFoldDB" id="M0MIX9"/>
<evidence type="ECO:0000313" key="2">
    <source>
        <dbReference type="Proteomes" id="UP000011669"/>
    </source>
</evidence>
<dbReference type="SUPFAM" id="SSF109604">
    <property type="entry name" value="HD-domain/PDEase-like"/>
    <property type="match status" value="1"/>
</dbReference>
<accession>M0MIX9</accession>
<protein>
    <submittedName>
        <fullName evidence="1">Metal-dependent phosphohydrolase HD sub domain protein</fullName>
    </submittedName>
</protein>
<keyword evidence="1" id="KW-0378">Hydrolase</keyword>
<reference evidence="1 2" key="1">
    <citation type="journal article" date="2014" name="PLoS Genet.">
        <title>Phylogenetically driven sequencing of extremely halophilic archaea reveals strategies for static and dynamic osmo-response.</title>
        <authorList>
            <person name="Becker E.A."/>
            <person name="Seitzer P.M."/>
            <person name="Tritt A."/>
            <person name="Larsen D."/>
            <person name="Krusor M."/>
            <person name="Yao A.I."/>
            <person name="Wu D."/>
            <person name="Madern D."/>
            <person name="Eisen J.A."/>
            <person name="Darling A.E."/>
            <person name="Facciotti M.T."/>
        </authorList>
    </citation>
    <scope>NUCLEOTIDE SEQUENCE [LARGE SCALE GENOMIC DNA]</scope>
    <source>
        <strain evidence="1 2">DSM 5350</strain>
    </source>
</reference>
<comment type="caution">
    <text evidence="1">The sequence shown here is derived from an EMBL/GenBank/DDBJ whole genome shotgun (WGS) entry which is preliminary data.</text>
</comment>
<organism evidence="1 2">
    <name type="scientific">Halococcus saccharolyticus DSM 5350</name>
    <dbReference type="NCBI Taxonomy" id="1227455"/>
    <lineage>
        <taxon>Archaea</taxon>
        <taxon>Methanobacteriati</taxon>
        <taxon>Methanobacteriota</taxon>
        <taxon>Stenosarchaea group</taxon>
        <taxon>Halobacteria</taxon>
        <taxon>Halobacteriales</taxon>
        <taxon>Halococcaceae</taxon>
        <taxon>Halococcus</taxon>
    </lineage>
</organism>
<dbReference type="GO" id="GO:0016787">
    <property type="term" value="F:hydrolase activity"/>
    <property type="evidence" value="ECO:0007669"/>
    <property type="project" value="UniProtKB-KW"/>
</dbReference>